<evidence type="ECO:0000313" key="1">
    <source>
        <dbReference type="EMBL" id="GID71518.1"/>
    </source>
</evidence>
<dbReference type="RefSeq" id="WP_203759490.1">
    <property type="nucleotide sequence ID" value="NZ_BAAABO010000004.1"/>
</dbReference>
<protein>
    <submittedName>
        <fullName evidence="1">Uncharacterized protein</fullName>
    </submittedName>
</protein>
<accession>A0ABQ3XUU6</accession>
<comment type="caution">
    <text evidence="1">The sequence shown here is derived from an EMBL/GenBank/DDBJ whole genome shotgun (WGS) entry which is preliminary data.</text>
</comment>
<dbReference type="EMBL" id="BOMI01000002">
    <property type="protein sequence ID" value="GID71518.1"/>
    <property type="molecule type" value="Genomic_DNA"/>
</dbReference>
<organism evidence="1 2">
    <name type="scientific">Paractinoplanes deccanensis</name>
    <dbReference type="NCBI Taxonomy" id="113561"/>
    <lineage>
        <taxon>Bacteria</taxon>
        <taxon>Bacillati</taxon>
        <taxon>Actinomycetota</taxon>
        <taxon>Actinomycetes</taxon>
        <taxon>Micromonosporales</taxon>
        <taxon>Micromonosporaceae</taxon>
        <taxon>Paractinoplanes</taxon>
    </lineage>
</organism>
<sequence>MPIFEILSSVLIDVGGHVIDNIHHSRKSDEINLAMRREFTPLHGHHADGFHLMCDRCRADGVIKKKHDDLHTPALTTAITENQRLDLLNFCPHCGGRVWPDWSPYLSRERPFPDFFDYTR</sequence>
<proteinExistence type="predicted"/>
<keyword evidence="2" id="KW-1185">Reference proteome</keyword>
<dbReference type="Proteomes" id="UP000609879">
    <property type="component" value="Unassembled WGS sequence"/>
</dbReference>
<evidence type="ECO:0000313" key="2">
    <source>
        <dbReference type="Proteomes" id="UP000609879"/>
    </source>
</evidence>
<gene>
    <name evidence="1" type="ORF">Ade02nite_01590</name>
</gene>
<reference evidence="1 2" key="1">
    <citation type="submission" date="2021-01" db="EMBL/GenBank/DDBJ databases">
        <title>Whole genome shotgun sequence of Actinoplanes deccanensis NBRC 13994.</title>
        <authorList>
            <person name="Komaki H."/>
            <person name="Tamura T."/>
        </authorList>
    </citation>
    <scope>NUCLEOTIDE SEQUENCE [LARGE SCALE GENOMIC DNA]</scope>
    <source>
        <strain evidence="1 2">NBRC 13994</strain>
    </source>
</reference>
<name>A0ABQ3XUU6_9ACTN</name>